<dbReference type="eggNOG" id="COG1625">
    <property type="taxonomic scope" value="Bacteria"/>
</dbReference>
<dbReference type="Gene3D" id="3.20.20.70">
    <property type="entry name" value="Aldolase class I"/>
    <property type="match status" value="1"/>
</dbReference>
<dbReference type="AlphaFoldDB" id="D0WE19"/>
<dbReference type="InterPro" id="IPR058240">
    <property type="entry name" value="rSAM_sf"/>
</dbReference>
<dbReference type="InterPro" id="IPR041489">
    <property type="entry name" value="PDZ_6"/>
</dbReference>
<dbReference type="STRING" id="649764.HMPREF0762_00043"/>
<feature type="domain" description="DUF512" evidence="1">
    <location>
        <begin position="233"/>
        <end position="440"/>
    </location>
</feature>
<evidence type="ECO:0000313" key="5">
    <source>
        <dbReference type="Proteomes" id="UP000006001"/>
    </source>
</evidence>
<sequence>MPDFSLHHDYPGDPKRPEARILAVEELSPADDAGFTPGCVITAVNGHPLRDMIDWQWYSDGFEVTLSYVDTEGDSGEVTLEREDGESWGITFDGAIFDDIKTCRNACVFCFMRQLPADARDSLMLRDDDWRLSFLQGNFTSLTALTDEEADEIIERHVSPLRVSLHCITPEVRRTMIGRHAPHGVEMMEKLLAGGIEMYMQIVLVPGINDGRELMKTLTWAYTHEGIANVGIVPIGFTKHQTRFERSFTEPDQAREVIDIVSRFQAHAQAERGCAFAYLADEFYCNAYPDDLLDHLPPSSHYGDFDMFEDGIGIIRATVNEWEEAGEGIDALARALEEEDAHVYYVLGCAQKPAFTPIVESSPLAGRLMPLYVENEYFGGNVNVTGLLTGTDVARALRGVSARDYVVLPRVMFNADMMTLDDMTVDDIRDAAGMPVTVVSCDPKEYVHQIEELVRGL</sequence>
<accession>D0WE19</accession>
<dbReference type="RefSeq" id="WP_006361290.1">
    <property type="nucleotide sequence ID" value="NZ_GG700630.1"/>
</dbReference>
<dbReference type="GeneID" id="85006730"/>
<dbReference type="OrthoDB" id="9774724at2"/>
<protein>
    <submittedName>
        <fullName evidence="4">FeS-containing Cyanobacterial-specific oxidoreductase</fullName>
    </submittedName>
</protein>
<evidence type="ECO:0000313" key="4">
    <source>
        <dbReference type="EMBL" id="EEZ61957.1"/>
    </source>
</evidence>
<dbReference type="HOGENOM" id="CLU_037396_0_0_11"/>
<dbReference type="Gene3D" id="2.30.42.10">
    <property type="match status" value="1"/>
</dbReference>
<evidence type="ECO:0000259" key="2">
    <source>
        <dbReference type="Pfam" id="PF17820"/>
    </source>
</evidence>
<dbReference type="SUPFAM" id="SSF50156">
    <property type="entry name" value="PDZ domain-like"/>
    <property type="match status" value="1"/>
</dbReference>
<organism evidence="4 5">
    <name type="scientific">Slackia exigua (strain ATCC 700122 / DSM 15923 / CIP 105133 / JCM 11022 / KCTC 5966 / S-7)</name>
    <dbReference type="NCBI Taxonomy" id="649764"/>
    <lineage>
        <taxon>Bacteria</taxon>
        <taxon>Bacillati</taxon>
        <taxon>Actinomycetota</taxon>
        <taxon>Coriobacteriia</taxon>
        <taxon>Eggerthellales</taxon>
        <taxon>Eggerthellaceae</taxon>
        <taxon>Slackia</taxon>
    </lineage>
</organism>
<gene>
    <name evidence="4" type="ORF">HMPREF0762_00043</name>
</gene>
<dbReference type="InterPro" id="IPR045375">
    <property type="entry name" value="Put_radical_SAM-like_N"/>
</dbReference>
<dbReference type="Pfam" id="PF19238">
    <property type="entry name" value="Radical_SAM_2"/>
    <property type="match status" value="1"/>
</dbReference>
<feature type="domain" description="Putative radical SAM N-terminal" evidence="3">
    <location>
        <begin position="83"/>
        <end position="223"/>
    </location>
</feature>
<dbReference type="Pfam" id="PF17820">
    <property type="entry name" value="PDZ_6"/>
    <property type="match status" value="1"/>
</dbReference>
<dbReference type="InterPro" id="IPR036034">
    <property type="entry name" value="PDZ_sf"/>
</dbReference>
<dbReference type="InterPro" id="IPR013785">
    <property type="entry name" value="Aldolase_TIM"/>
</dbReference>
<dbReference type="EMBL" id="ACUX02000004">
    <property type="protein sequence ID" value="EEZ61957.1"/>
    <property type="molecule type" value="Genomic_DNA"/>
</dbReference>
<proteinExistence type="predicted"/>
<dbReference type="InterPro" id="IPR007549">
    <property type="entry name" value="DUF512"/>
</dbReference>
<dbReference type="SUPFAM" id="SSF102114">
    <property type="entry name" value="Radical SAM enzymes"/>
    <property type="match status" value="1"/>
</dbReference>
<dbReference type="Pfam" id="PF04459">
    <property type="entry name" value="DUF512"/>
    <property type="match status" value="1"/>
</dbReference>
<feature type="domain" description="PDZ" evidence="2">
    <location>
        <begin position="21"/>
        <end position="56"/>
    </location>
</feature>
<evidence type="ECO:0000259" key="3">
    <source>
        <dbReference type="Pfam" id="PF19238"/>
    </source>
</evidence>
<comment type="caution">
    <text evidence="4">The sequence shown here is derived from an EMBL/GenBank/DDBJ whole genome shotgun (WGS) entry which is preliminary data.</text>
</comment>
<evidence type="ECO:0000259" key="1">
    <source>
        <dbReference type="Pfam" id="PF04459"/>
    </source>
</evidence>
<dbReference type="Proteomes" id="UP000006001">
    <property type="component" value="Unassembled WGS sequence"/>
</dbReference>
<name>D0WE19_SLAES</name>
<keyword evidence="5" id="KW-1185">Reference proteome</keyword>
<reference evidence="4" key="1">
    <citation type="submission" date="2009-10" db="EMBL/GenBank/DDBJ databases">
        <authorList>
            <person name="Weinstock G."/>
            <person name="Sodergren E."/>
            <person name="Clifton S."/>
            <person name="Fulton L."/>
            <person name="Fulton B."/>
            <person name="Courtney L."/>
            <person name="Fronick C."/>
            <person name="Harrison M."/>
            <person name="Strong C."/>
            <person name="Farmer C."/>
            <person name="Delahaunty K."/>
            <person name="Markovic C."/>
            <person name="Hall O."/>
            <person name="Minx P."/>
            <person name="Tomlinson C."/>
            <person name="Mitreva M."/>
            <person name="Nelson J."/>
            <person name="Hou S."/>
            <person name="Wollam A."/>
            <person name="Pepin K.H."/>
            <person name="Johnson M."/>
            <person name="Bhonagiri V."/>
            <person name="Nash W.E."/>
            <person name="Warren W."/>
            <person name="Chinwalla A."/>
            <person name="Mardis E.R."/>
            <person name="Wilson R.K."/>
        </authorList>
    </citation>
    <scope>NUCLEOTIDE SEQUENCE [LARGE SCALE GENOMIC DNA]</scope>
    <source>
        <strain evidence="4">ATCC 700122</strain>
    </source>
</reference>